<dbReference type="CDD" id="cd00118">
    <property type="entry name" value="LysM"/>
    <property type="match status" value="1"/>
</dbReference>
<dbReference type="OMA" id="WCCAVAL"/>
<organism evidence="2 4">
    <name type="scientific">Zostera marina</name>
    <name type="common">Eelgrass</name>
    <dbReference type="NCBI Taxonomy" id="29655"/>
    <lineage>
        <taxon>Eukaryota</taxon>
        <taxon>Viridiplantae</taxon>
        <taxon>Streptophyta</taxon>
        <taxon>Embryophyta</taxon>
        <taxon>Tracheophyta</taxon>
        <taxon>Spermatophyta</taxon>
        <taxon>Magnoliopsida</taxon>
        <taxon>Liliopsida</taxon>
        <taxon>Zosteraceae</taxon>
        <taxon>Zostera</taxon>
    </lineage>
</organism>
<gene>
    <name evidence="3" type="ORF">ZOSMA_133G00040</name>
    <name evidence="2" type="ORF">ZOSMA_5670G00020</name>
</gene>
<dbReference type="PANTHER" id="PTHR33648:SF15">
    <property type="entry name" value="OS04G0572800 PROTEIN"/>
    <property type="match status" value="1"/>
</dbReference>
<keyword evidence="4" id="KW-1185">Reference proteome</keyword>
<sequence>MARGHRGERENSFIDAIVAVADTASWYCSLLLLALILLSSLRQQNGRLVKFAEVSDHYLGGSNRRPCEEIYVVGEGETLGSITDKCGDPFIVDRNPHIHDPDDVFPGLVIQIVPYDLDE</sequence>
<name>A0A0K9NVY3_ZOSMR</name>
<dbReference type="AlphaFoldDB" id="A0A0K9NVY3"/>
<evidence type="ECO:0000256" key="1">
    <source>
        <dbReference type="SAM" id="Phobius"/>
    </source>
</evidence>
<protein>
    <recommendedName>
        <fullName evidence="5">LysM domain-containing protein</fullName>
    </recommendedName>
</protein>
<reference evidence="4" key="2">
    <citation type="journal article" date="2016" name="Nature">
        <title>The genome of the seagrass Zostera marina reveals angiosperm adaptation to the sea.</title>
        <authorList>
            <person name="Olsen J.L."/>
            <person name="Rouze P."/>
            <person name="Verhelst B."/>
            <person name="Lin Y.-C."/>
            <person name="Bayer T."/>
            <person name="Collen J."/>
            <person name="Dattolo E."/>
            <person name="De Paoli E."/>
            <person name="Dittami S."/>
            <person name="Maumus F."/>
            <person name="Michel G."/>
            <person name="Kersting A."/>
            <person name="Lauritano C."/>
            <person name="Lohaus R."/>
            <person name="Toepel M."/>
            <person name="Tonon T."/>
            <person name="Vanneste K."/>
            <person name="Amirebrahimi M."/>
            <person name="Brakel J."/>
            <person name="Bostroem C."/>
            <person name="Chovatia M."/>
            <person name="Grimwood J."/>
            <person name="Jenkins J.W."/>
            <person name="Jueterbock A."/>
            <person name="Mraz A."/>
            <person name="Stam W.T."/>
            <person name="Tice H."/>
            <person name="Bornberg-Bauer E."/>
            <person name="Green P.J."/>
            <person name="Pearson G.A."/>
            <person name="Procaccini G."/>
            <person name="Duarte C.M."/>
            <person name="Schmutz J."/>
            <person name="Reusch T.B.H."/>
            <person name="Van de Peer Y."/>
        </authorList>
    </citation>
    <scope>NUCLEOTIDE SEQUENCE [LARGE SCALE GENOMIC DNA]</scope>
    <source>
        <strain evidence="4">cv. Finnish</strain>
    </source>
</reference>
<evidence type="ECO:0000313" key="3">
    <source>
        <dbReference type="EMBL" id="KMZ74155.1"/>
    </source>
</evidence>
<dbReference type="InterPro" id="IPR036779">
    <property type="entry name" value="LysM_dom_sf"/>
</dbReference>
<accession>A0A0K9NVY3</accession>
<dbReference type="Proteomes" id="UP000036987">
    <property type="component" value="Unassembled WGS sequence"/>
</dbReference>
<evidence type="ECO:0000313" key="2">
    <source>
        <dbReference type="EMBL" id="KMZ60936.1"/>
    </source>
</evidence>
<keyword evidence="1" id="KW-1133">Transmembrane helix</keyword>
<reference evidence="2" key="1">
    <citation type="submission" date="2015-06" db="EMBL/GenBank/DDBJ databases">
        <title>The genome of the seagrass Zostera marina.</title>
        <authorList>
            <person name="Olsen J.L."/>
            <person name="Schmutz J."/>
            <person name="Jenkins J."/>
            <person name="Grimwood J."/>
            <person name="Amirebrahimi M."/>
            <person name="Tice H."/>
            <person name="Chovatia M."/>
            <person name="Van de Peer Y."/>
            <person name="Rouze P."/>
            <person name="Verhelst B."/>
            <person name="Lin Y.-C."/>
        </authorList>
    </citation>
    <scope>NUCLEOTIDE SEQUENCE [LARGE SCALE GENOMIC DNA]</scope>
    <source>
        <strain evidence="2">Finnish</strain>
    </source>
</reference>
<evidence type="ECO:0008006" key="5">
    <source>
        <dbReference type="Google" id="ProtNLM"/>
    </source>
</evidence>
<comment type="caution">
    <text evidence="2">The sequence shown here is derived from an EMBL/GenBank/DDBJ whole genome shotgun (WGS) entry which is preliminary data.</text>
</comment>
<proteinExistence type="predicted"/>
<dbReference type="EMBL" id="LFYR01000391">
    <property type="protein sequence ID" value="KMZ74155.1"/>
    <property type="molecule type" value="Genomic_DNA"/>
</dbReference>
<keyword evidence="1" id="KW-0812">Transmembrane</keyword>
<evidence type="ECO:0000313" key="4">
    <source>
        <dbReference type="Proteomes" id="UP000036987"/>
    </source>
</evidence>
<dbReference type="PANTHER" id="PTHR33648">
    <property type="entry name" value="EMBRYO SAC 1"/>
    <property type="match status" value="1"/>
</dbReference>
<dbReference type="InterPro" id="IPR018392">
    <property type="entry name" value="LysM"/>
</dbReference>
<keyword evidence="1" id="KW-0472">Membrane</keyword>
<dbReference type="OrthoDB" id="1417267at2759"/>
<dbReference type="EMBL" id="LFYR01001558">
    <property type="protein sequence ID" value="KMZ60936.1"/>
    <property type="molecule type" value="Genomic_DNA"/>
</dbReference>
<dbReference type="STRING" id="29655.A0A0K9NVY3"/>
<feature type="transmembrane region" description="Helical" evidence="1">
    <location>
        <begin position="16"/>
        <end position="38"/>
    </location>
</feature>
<dbReference type="Gene3D" id="3.10.350.10">
    <property type="entry name" value="LysM domain"/>
    <property type="match status" value="1"/>
</dbReference>